<feature type="signal peptide" evidence="2">
    <location>
        <begin position="1"/>
        <end position="16"/>
    </location>
</feature>
<gene>
    <name evidence="3" type="ORF">C8N44_102124</name>
</gene>
<keyword evidence="2" id="KW-1134">Transmembrane beta strand</keyword>
<evidence type="ECO:0000256" key="2">
    <source>
        <dbReference type="RuleBase" id="RU362097"/>
    </source>
</evidence>
<keyword evidence="2" id="KW-0449">Lipoprotein</keyword>
<dbReference type="PANTHER" id="PTHR30203">
    <property type="entry name" value="OUTER MEMBRANE CATION EFFLUX PROTEIN"/>
    <property type="match status" value="1"/>
</dbReference>
<dbReference type="Gene3D" id="2.20.200.10">
    <property type="entry name" value="Outer membrane efflux proteins (OEP)"/>
    <property type="match status" value="1"/>
</dbReference>
<organism evidence="3 4">
    <name type="scientific">Allosediminivita pacifica</name>
    <dbReference type="NCBI Taxonomy" id="1267769"/>
    <lineage>
        <taxon>Bacteria</taxon>
        <taxon>Pseudomonadati</taxon>
        <taxon>Pseudomonadota</taxon>
        <taxon>Alphaproteobacteria</taxon>
        <taxon>Rhodobacterales</taxon>
        <taxon>Paracoccaceae</taxon>
        <taxon>Allosediminivita</taxon>
    </lineage>
</organism>
<feature type="chain" id="PRO_5015369011" evidence="2">
    <location>
        <begin position="17"/>
        <end position="436"/>
    </location>
</feature>
<dbReference type="InterPro" id="IPR003423">
    <property type="entry name" value="OMP_efflux"/>
</dbReference>
<dbReference type="RefSeq" id="WP_107974551.1">
    <property type="nucleotide sequence ID" value="NZ_BMEZ01000002.1"/>
</dbReference>
<keyword evidence="2" id="KW-0472">Membrane</keyword>
<accession>A0A2T6B7N2</accession>
<dbReference type="NCBIfam" id="TIGR01845">
    <property type="entry name" value="outer_NodT"/>
    <property type="match status" value="1"/>
</dbReference>
<evidence type="ECO:0000313" key="4">
    <source>
        <dbReference type="Proteomes" id="UP000244069"/>
    </source>
</evidence>
<protein>
    <submittedName>
        <fullName evidence="3">Multidrug efflux system outer membrane protein</fullName>
    </submittedName>
</protein>
<dbReference type="PROSITE" id="PS51257">
    <property type="entry name" value="PROKAR_LIPOPROTEIN"/>
    <property type="match status" value="1"/>
</dbReference>
<name>A0A2T6B7N2_9RHOB</name>
<dbReference type="Pfam" id="PF02321">
    <property type="entry name" value="OEP"/>
    <property type="match status" value="2"/>
</dbReference>
<dbReference type="InterPro" id="IPR010131">
    <property type="entry name" value="MdtP/NodT-like"/>
</dbReference>
<keyword evidence="2" id="KW-0564">Palmitate</keyword>
<dbReference type="PANTHER" id="PTHR30203:SF33">
    <property type="entry name" value="BLR4455 PROTEIN"/>
    <property type="match status" value="1"/>
</dbReference>
<dbReference type="Proteomes" id="UP000244069">
    <property type="component" value="Unassembled WGS sequence"/>
</dbReference>
<dbReference type="Gene3D" id="1.20.1600.10">
    <property type="entry name" value="Outer membrane efflux proteins (OEP)"/>
    <property type="match status" value="1"/>
</dbReference>
<dbReference type="GO" id="GO:0005886">
    <property type="term" value="C:plasma membrane"/>
    <property type="evidence" value="ECO:0007669"/>
    <property type="project" value="UniProtKB-SubCell"/>
</dbReference>
<comment type="subcellular location">
    <subcellularLocation>
        <location evidence="2">Cell membrane</location>
        <topology evidence="2">Lipid-anchor</topology>
    </subcellularLocation>
</comment>
<dbReference type="OrthoDB" id="7181739at2"/>
<dbReference type="EMBL" id="QBKN01000002">
    <property type="protein sequence ID" value="PTX52079.1"/>
    <property type="molecule type" value="Genomic_DNA"/>
</dbReference>
<evidence type="ECO:0000313" key="3">
    <source>
        <dbReference type="EMBL" id="PTX52079.1"/>
    </source>
</evidence>
<reference evidence="3 4" key="1">
    <citation type="submission" date="2018-04" db="EMBL/GenBank/DDBJ databases">
        <title>Genomic Encyclopedia of Archaeal and Bacterial Type Strains, Phase II (KMG-II): from individual species to whole genera.</title>
        <authorList>
            <person name="Goeker M."/>
        </authorList>
    </citation>
    <scope>NUCLEOTIDE SEQUENCE [LARGE SCALE GENOMIC DNA]</scope>
    <source>
        <strain evidence="3 4">DSM 29329</strain>
    </source>
</reference>
<comment type="similarity">
    <text evidence="1 2">Belongs to the outer membrane factor (OMF) (TC 1.B.17) family.</text>
</comment>
<dbReference type="GO" id="GO:0015562">
    <property type="term" value="F:efflux transmembrane transporter activity"/>
    <property type="evidence" value="ECO:0007669"/>
    <property type="project" value="InterPro"/>
</dbReference>
<dbReference type="AlphaFoldDB" id="A0A2T6B7N2"/>
<sequence length="436" mass="45533">MTALRLAALSLTASLAACTVGPDYEAPSADLASSFAEGSASPIGDAAAQYWWRAYGDRTLEDLVRTGLAQNLDIRTAIARVAEAQAAARATGVSALLEGSATASAVRSGGGETGISTTRSASFSPSLLIDLFGSERRSREQALANLQSADLGVGEARLAFLSSLVTNYIDLRYYQEALAVTRETIDSRSETLTLVQRQFDAGTATELDAAQAEASLDASRATLPSLESGFYAATYAIATLLAVPSQTIEATLARGAAQPRPGSSANVGVPADLLRNRPDIRAAERDLAAAVAAVGVSEAALYPSLNLGGTVTSSDGTSWSFGPTLSLPVVLQGTLSASRDQAIARADQARLTWRATVLAAVEDVQAAQTDFIRNRRAVEAYRQSVASYQRVTDLSRQTYDAGTTTLLDLLDAASSWATLQVAGGLGWTLSRPAETD</sequence>
<comment type="caution">
    <text evidence="3">The sequence shown here is derived from an EMBL/GenBank/DDBJ whole genome shotgun (WGS) entry which is preliminary data.</text>
</comment>
<keyword evidence="2" id="KW-0812">Transmembrane</keyword>
<proteinExistence type="inferred from homology"/>
<keyword evidence="4" id="KW-1185">Reference proteome</keyword>
<evidence type="ECO:0000256" key="1">
    <source>
        <dbReference type="ARBA" id="ARBA00007613"/>
    </source>
</evidence>
<keyword evidence="2" id="KW-0732">Signal</keyword>
<dbReference type="SUPFAM" id="SSF56954">
    <property type="entry name" value="Outer membrane efflux proteins (OEP)"/>
    <property type="match status" value="1"/>
</dbReference>